<dbReference type="Proteomes" id="UP000827892">
    <property type="component" value="Chromosome I"/>
</dbReference>
<dbReference type="AlphaFoldDB" id="A0AAE9DQF5"/>
<accession>A0AAE9DQF5</accession>
<evidence type="ECO:0000256" key="1">
    <source>
        <dbReference type="SAM" id="MobiDB-lite"/>
    </source>
</evidence>
<reference evidence="2 3" key="1">
    <citation type="submission" date="2022-05" db="EMBL/GenBank/DDBJ databases">
        <title>Chromosome-level reference genomes for two strains of Caenorhabditis briggsae: an improved platform for comparative genomics.</title>
        <authorList>
            <person name="Stevens L."/>
            <person name="Andersen E.C."/>
        </authorList>
    </citation>
    <scope>NUCLEOTIDE SEQUENCE [LARGE SCALE GENOMIC DNA]</scope>
    <source>
        <strain evidence="2">QX1410_ONT</strain>
        <tissue evidence="2">Whole-organism</tissue>
    </source>
</reference>
<evidence type="ECO:0000313" key="2">
    <source>
        <dbReference type="EMBL" id="ULU09301.1"/>
    </source>
</evidence>
<feature type="compositionally biased region" description="Basic and acidic residues" evidence="1">
    <location>
        <begin position="289"/>
        <end position="320"/>
    </location>
</feature>
<feature type="compositionally biased region" description="Acidic residues" evidence="1">
    <location>
        <begin position="266"/>
        <end position="288"/>
    </location>
</feature>
<feature type="compositionally biased region" description="Basic and acidic residues" evidence="1">
    <location>
        <begin position="333"/>
        <end position="352"/>
    </location>
</feature>
<sequence length="352" mass="40215">MDPPKKLNMADANRILYIDLVGPLEGKKRTNVREEIFKFVKDGLKWYSENSQMAFTFYKKDDREYAELAAEIKSDQRQIYFHRDGEDYTSPKEHVRFQIFEPMPMDVVAVDQAAENDIPMELTAGMENLRLNREEPDLPMLRANRLLYINVADSEKYSDEELSVIREALRGIIMDIPWESDLKSSPYLFYKVNDSQTLAQLADQVHAAINTMSDTLGEEFKGRTVDFDFNIFVPMCRAEEPAVGNEGNERPAVENNGNERPAVENDGNEEPADQNDGDDGPPVEEEGKEEPTYRDVKPEGLIMKDVKKEELTDSDTETKEPTTSGAITNFADEIDKPEIKPKQELNDEEAQK</sequence>
<gene>
    <name evidence="2" type="ORF">L3Y34_014017</name>
</gene>
<proteinExistence type="predicted"/>
<dbReference type="EMBL" id="CP090891">
    <property type="protein sequence ID" value="ULU09301.1"/>
    <property type="molecule type" value="Genomic_DNA"/>
</dbReference>
<evidence type="ECO:0000313" key="3">
    <source>
        <dbReference type="Proteomes" id="UP000827892"/>
    </source>
</evidence>
<feature type="region of interest" description="Disordered" evidence="1">
    <location>
        <begin position="241"/>
        <end position="352"/>
    </location>
</feature>
<protein>
    <submittedName>
        <fullName evidence="2">Uncharacterized protein</fullName>
    </submittedName>
</protein>
<name>A0AAE9DQF5_CAEBR</name>
<organism evidence="2 3">
    <name type="scientific">Caenorhabditis briggsae</name>
    <dbReference type="NCBI Taxonomy" id="6238"/>
    <lineage>
        <taxon>Eukaryota</taxon>
        <taxon>Metazoa</taxon>
        <taxon>Ecdysozoa</taxon>
        <taxon>Nematoda</taxon>
        <taxon>Chromadorea</taxon>
        <taxon>Rhabditida</taxon>
        <taxon>Rhabditina</taxon>
        <taxon>Rhabditomorpha</taxon>
        <taxon>Rhabditoidea</taxon>
        <taxon>Rhabditidae</taxon>
        <taxon>Peloderinae</taxon>
        <taxon>Caenorhabditis</taxon>
    </lineage>
</organism>